<protein>
    <submittedName>
        <fullName evidence="12">Uncharacterized protein</fullName>
    </submittedName>
</protein>
<dbReference type="FunFam" id="2.40.10.10:FF:000068">
    <property type="entry name" value="transmembrane protease serine 2"/>
    <property type="match status" value="1"/>
</dbReference>
<dbReference type="PROSITE" id="PS50950">
    <property type="entry name" value="ZF_THAP"/>
    <property type="match status" value="1"/>
</dbReference>
<keyword evidence="13" id="KW-1185">Reference proteome</keyword>
<feature type="domain" description="Peptidase S1" evidence="10">
    <location>
        <begin position="102"/>
        <end position="316"/>
    </location>
</feature>
<dbReference type="GO" id="GO:0003677">
    <property type="term" value="F:DNA binding"/>
    <property type="evidence" value="ECO:0007669"/>
    <property type="project" value="UniProtKB-UniRule"/>
</dbReference>
<dbReference type="InterPro" id="IPR050127">
    <property type="entry name" value="Serine_Proteases_S1"/>
</dbReference>
<evidence type="ECO:0000313" key="12">
    <source>
        <dbReference type="EMBL" id="CAH1106360.1"/>
    </source>
</evidence>
<feature type="domain" description="THAP-type" evidence="11">
    <location>
        <begin position="1"/>
        <end position="90"/>
    </location>
</feature>
<evidence type="ECO:0000256" key="6">
    <source>
        <dbReference type="ARBA" id="ARBA00022833"/>
    </source>
</evidence>
<dbReference type="SUPFAM" id="SSF50494">
    <property type="entry name" value="Trypsin-like serine proteases"/>
    <property type="match status" value="1"/>
</dbReference>
<dbReference type="PRINTS" id="PR00722">
    <property type="entry name" value="CHYMOTRYPSIN"/>
</dbReference>
<dbReference type="Proteomes" id="UP001153636">
    <property type="component" value="Chromosome 2"/>
</dbReference>
<dbReference type="InterPro" id="IPR043504">
    <property type="entry name" value="Peptidase_S1_PA_chymotrypsin"/>
</dbReference>
<keyword evidence="3 9" id="KW-0863">Zinc-finger</keyword>
<dbReference type="PROSITE" id="PS00134">
    <property type="entry name" value="TRYPSIN_HIS"/>
    <property type="match status" value="1"/>
</dbReference>
<dbReference type="GO" id="GO:0006508">
    <property type="term" value="P:proteolysis"/>
    <property type="evidence" value="ECO:0007669"/>
    <property type="project" value="UniProtKB-KW"/>
</dbReference>
<gene>
    <name evidence="12" type="ORF">PSYICH_LOCUS7388</name>
</gene>
<dbReference type="GO" id="GO:0005615">
    <property type="term" value="C:extracellular space"/>
    <property type="evidence" value="ECO:0007669"/>
    <property type="project" value="TreeGrafter"/>
</dbReference>
<evidence type="ECO:0000259" key="10">
    <source>
        <dbReference type="PROSITE" id="PS50240"/>
    </source>
</evidence>
<evidence type="ECO:0000256" key="8">
    <source>
        <dbReference type="ARBA" id="ARBA00023157"/>
    </source>
</evidence>
<dbReference type="EMBL" id="OV651814">
    <property type="protein sequence ID" value="CAH1106360.1"/>
    <property type="molecule type" value="Genomic_DNA"/>
</dbReference>
<organism evidence="12 13">
    <name type="scientific">Psylliodes chrysocephalus</name>
    <dbReference type="NCBI Taxonomy" id="3402493"/>
    <lineage>
        <taxon>Eukaryota</taxon>
        <taxon>Metazoa</taxon>
        <taxon>Ecdysozoa</taxon>
        <taxon>Arthropoda</taxon>
        <taxon>Hexapoda</taxon>
        <taxon>Insecta</taxon>
        <taxon>Pterygota</taxon>
        <taxon>Neoptera</taxon>
        <taxon>Endopterygota</taxon>
        <taxon>Coleoptera</taxon>
        <taxon>Polyphaga</taxon>
        <taxon>Cucujiformia</taxon>
        <taxon>Chrysomeloidea</taxon>
        <taxon>Chrysomelidae</taxon>
        <taxon>Galerucinae</taxon>
        <taxon>Alticini</taxon>
        <taxon>Psylliodes</taxon>
    </lineage>
</organism>
<keyword evidence="1" id="KW-0645">Protease</keyword>
<dbReference type="SMART" id="SM00020">
    <property type="entry name" value="Tryp_SPc"/>
    <property type="match status" value="1"/>
</dbReference>
<evidence type="ECO:0000256" key="1">
    <source>
        <dbReference type="ARBA" id="ARBA00022670"/>
    </source>
</evidence>
<dbReference type="InterPro" id="IPR009003">
    <property type="entry name" value="Peptidase_S1_PA"/>
</dbReference>
<dbReference type="InterPro" id="IPR006612">
    <property type="entry name" value="THAP_Znf"/>
</dbReference>
<dbReference type="SMART" id="SM00980">
    <property type="entry name" value="THAP"/>
    <property type="match status" value="1"/>
</dbReference>
<dbReference type="GO" id="GO:0004252">
    <property type="term" value="F:serine-type endopeptidase activity"/>
    <property type="evidence" value="ECO:0007669"/>
    <property type="project" value="InterPro"/>
</dbReference>
<proteinExistence type="predicted"/>
<dbReference type="GO" id="GO:0008270">
    <property type="term" value="F:zinc ion binding"/>
    <property type="evidence" value="ECO:0007669"/>
    <property type="project" value="UniProtKB-KW"/>
</dbReference>
<evidence type="ECO:0000256" key="3">
    <source>
        <dbReference type="ARBA" id="ARBA00022771"/>
    </source>
</evidence>
<dbReference type="PROSITE" id="PS50240">
    <property type="entry name" value="TRYPSIN_DOM"/>
    <property type="match status" value="1"/>
</dbReference>
<evidence type="ECO:0000259" key="11">
    <source>
        <dbReference type="PROSITE" id="PS50950"/>
    </source>
</evidence>
<evidence type="ECO:0000256" key="9">
    <source>
        <dbReference type="PROSITE-ProRule" id="PRU00309"/>
    </source>
</evidence>
<dbReference type="PANTHER" id="PTHR24264:SF69">
    <property type="entry name" value="TRYPSIN-3"/>
    <property type="match status" value="1"/>
</dbReference>
<accession>A0A9P0CV17</accession>
<dbReference type="AlphaFoldDB" id="A0A9P0CV17"/>
<keyword evidence="6" id="KW-0862">Zinc</keyword>
<keyword evidence="5" id="KW-0720">Serine protease</keyword>
<reference evidence="12" key="1">
    <citation type="submission" date="2022-01" db="EMBL/GenBank/DDBJ databases">
        <authorList>
            <person name="King R."/>
        </authorList>
    </citation>
    <scope>NUCLEOTIDE SEQUENCE</scope>
</reference>
<dbReference type="InterPro" id="IPR001314">
    <property type="entry name" value="Peptidase_S1A"/>
</dbReference>
<sequence>MPRQRGEGYTCIYRECTSRTGDKEGSFTLVKDPVRLELWLKAANREYLLGKSVEYLSKHYKICELHFQDKLVYQSGARKRLFANAFPSVFPHSEPIKRVTVLQGGYQCSKNSDVSTKFMVAILDHSGHNRCGGSLVRSRWVLTAAHCFSRNEYRYACEAVRRDKCVTKNGVLPSSCPVHLIREIYKHPNYVDKPKNYDIALLYLQTSIKASRYTDFVNLPSRSIDGDVSSICDKGTIMGWGRTIASKQRASEKLMCVEKRVMSTAECRKDYKYMKDTFFCTEPAPEKDTSYGDAGGPLTCDNIQYEKKADAIKNER</sequence>
<evidence type="ECO:0000256" key="7">
    <source>
        <dbReference type="ARBA" id="ARBA00023125"/>
    </source>
</evidence>
<keyword evidence="7 9" id="KW-0238">DNA-binding</keyword>
<keyword evidence="4" id="KW-0378">Hydrolase</keyword>
<dbReference type="CDD" id="cd00190">
    <property type="entry name" value="Tryp_SPc"/>
    <property type="match status" value="1"/>
</dbReference>
<dbReference type="Pfam" id="PF05485">
    <property type="entry name" value="THAP"/>
    <property type="match status" value="1"/>
</dbReference>
<dbReference type="InterPro" id="IPR001254">
    <property type="entry name" value="Trypsin_dom"/>
</dbReference>
<evidence type="ECO:0000256" key="5">
    <source>
        <dbReference type="ARBA" id="ARBA00022825"/>
    </source>
</evidence>
<evidence type="ECO:0000313" key="13">
    <source>
        <dbReference type="Proteomes" id="UP001153636"/>
    </source>
</evidence>
<dbReference type="Pfam" id="PF00089">
    <property type="entry name" value="Trypsin"/>
    <property type="match status" value="1"/>
</dbReference>
<dbReference type="OrthoDB" id="8948150at2759"/>
<evidence type="ECO:0000256" key="4">
    <source>
        <dbReference type="ARBA" id="ARBA00022801"/>
    </source>
</evidence>
<keyword evidence="8" id="KW-1015">Disulfide bond</keyword>
<name>A0A9P0CV17_9CUCU</name>
<dbReference type="SUPFAM" id="SSF57716">
    <property type="entry name" value="Glucocorticoid receptor-like (DNA-binding domain)"/>
    <property type="match status" value="1"/>
</dbReference>
<dbReference type="InterPro" id="IPR018114">
    <property type="entry name" value="TRYPSIN_HIS"/>
</dbReference>
<dbReference type="PANTHER" id="PTHR24264">
    <property type="entry name" value="TRYPSIN-RELATED"/>
    <property type="match status" value="1"/>
</dbReference>
<keyword evidence="2" id="KW-0479">Metal-binding</keyword>
<evidence type="ECO:0000256" key="2">
    <source>
        <dbReference type="ARBA" id="ARBA00022723"/>
    </source>
</evidence>
<dbReference type="Gene3D" id="2.40.10.10">
    <property type="entry name" value="Trypsin-like serine proteases"/>
    <property type="match status" value="2"/>
</dbReference>